<dbReference type="Proteomes" id="UP001527925">
    <property type="component" value="Unassembled WGS sequence"/>
</dbReference>
<accession>A0ABR4NL53</accession>
<evidence type="ECO:0000259" key="6">
    <source>
        <dbReference type="Pfam" id="PF12051"/>
    </source>
</evidence>
<gene>
    <name evidence="7" type="ORF">HK105_200330</name>
</gene>
<sequence>MRELGKSMQELTKSQLLVANVFTVPSALIVTIATTLFATIYALAYLAMLWDPQSRMPNLKVGFINADAGFNFTGYPASFAQAIAAQTGGKTIGQIVESTILSSTSATSKMFDWRNLTGTSHAEAVDLVERNEFWQVVYIPANFSSVFLLNFNLGTPRTSPVFMNIETIYDQGRQMTVVSIANAVLAAIIKSVSNGFSAKMMAAVNSVPNATVTIMPISMQVVANNLHPVPVFGRNFATYALCMVFWLAGLMTASLLSAIYSLRLPFLQQNHIHDELTTPWRIVGSTLVMSTILGFFQALIGWGIYCGLVGSPTSAFNPDYDPFVVLLYMWFITVTFHAVSILLCLLLGRDKYTMVVSMLLILQMTTSSAILDPGVMNDFAKITYGLPFQYANRSLRCMILGSSCSFVPLNTGVLAAWYCALVGLILFVGRRQAVRMRQLVGLAQS</sequence>
<comment type="caution">
    <text evidence="7">The sequence shown here is derived from an EMBL/GenBank/DDBJ whole genome shotgun (WGS) entry which is preliminary data.</text>
</comment>
<evidence type="ECO:0000256" key="4">
    <source>
        <dbReference type="ARBA" id="ARBA00023136"/>
    </source>
</evidence>
<dbReference type="PANTHER" id="PTHR43077">
    <property type="entry name" value="TRANSPORT PERMEASE YVFS-RELATED"/>
    <property type="match status" value="1"/>
</dbReference>
<keyword evidence="2 5" id="KW-0812">Transmembrane</keyword>
<reference evidence="7 8" key="1">
    <citation type="submission" date="2023-09" db="EMBL/GenBank/DDBJ databases">
        <title>Pangenome analysis of Batrachochytrium dendrobatidis and related Chytrids.</title>
        <authorList>
            <person name="Yacoub M.N."/>
            <person name="Stajich J.E."/>
            <person name="James T.Y."/>
        </authorList>
    </citation>
    <scope>NUCLEOTIDE SEQUENCE [LARGE SCALE GENOMIC DNA]</scope>
    <source>
        <strain evidence="7 8">JEL0888</strain>
    </source>
</reference>
<dbReference type="Pfam" id="PF12051">
    <property type="entry name" value="DUF3533"/>
    <property type="match status" value="1"/>
</dbReference>
<evidence type="ECO:0000313" key="7">
    <source>
        <dbReference type="EMBL" id="KAL2920261.1"/>
    </source>
</evidence>
<feature type="transmembrane region" description="Helical" evidence="5">
    <location>
        <begin position="325"/>
        <end position="347"/>
    </location>
</feature>
<protein>
    <recommendedName>
        <fullName evidence="6">DUF3533 domain-containing protein</fullName>
    </recommendedName>
</protein>
<feature type="transmembrane region" description="Helical" evidence="5">
    <location>
        <begin position="174"/>
        <end position="192"/>
    </location>
</feature>
<name>A0ABR4NL53_9FUNG</name>
<feature type="transmembrane region" description="Helical" evidence="5">
    <location>
        <begin position="133"/>
        <end position="153"/>
    </location>
</feature>
<keyword evidence="8" id="KW-1185">Reference proteome</keyword>
<feature type="transmembrane region" description="Helical" evidence="5">
    <location>
        <begin position="282"/>
        <end position="305"/>
    </location>
</feature>
<dbReference type="InterPro" id="IPR051328">
    <property type="entry name" value="T7SS_ABC-Transporter"/>
</dbReference>
<dbReference type="PANTHER" id="PTHR43077:SF10">
    <property type="entry name" value="TRANSPORT PERMEASE PROTEIN"/>
    <property type="match status" value="1"/>
</dbReference>
<organism evidence="7 8">
    <name type="scientific">Polyrhizophydium stewartii</name>
    <dbReference type="NCBI Taxonomy" id="2732419"/>
    <lineage>
        <taxon>Eukaryota</taxon>
        <taxon>Fungi</taxon>
        <taxon>Fungi incertae sedis</taxon>
        <taxon>Chytridiomycota</taxon>
        <taxon>Chytridiomycota incertae sedis</taxon>
        <taxon>Chytridiomycetes</taxon>
        <taxon>Rhizophydiales</taxon>
        <taxon>Rhizophydiales incertae sedis</taxon>
        <taxon>Polyrhizophydium</taxon>
    </lineage>
</organism>
<keyword evidence="3 5" id="KW-1133">Transmembrane helix</keyword>
<proteinExistence type="predicted"/>
<feature type="transmembrane region" description="Helical" evidence="5">
    <location>
        <begin position="406"/>
        <end position="428"/>
    </location>
</feature>
<dbReference type="EMBL" id="JADGIZ020000001">
    <property type="protein sequence ID" value="KAL2920261.1"/>
    <property type="molecule type" value="Genomic_DNA"/>
</dbReference>
<evidence type="ECO:0000313" key="8">
    <source>
        <dbReference type="Proteomes" id="UP001527925"/>
    </source>
</evidence>
<evidence type="ECO:0000256" key="5">
    <source>
        <dbReference type="SAM" id="Phobius"/>
    </source>
</evidence>
<comment type="subcellular location">
    <subcellularLocation>
        <location evidence="1">Membrane</location>
        <topology evidence="1">Multi-pass membrane protein</topology>
    </subcellularLocation>
</comment>
<dbReference type="InterPro" id="IPR022703">
    <property type="entry name" value="DUF3533"/>
</dbReference>
<feature type="transmembrane region" description="Helical" evidence="5">
    <location>
        <begin position="21"/>
        <end position="50"/>
    </location>
</feature>
<dbReference type="Gene3D" id="3.40.1710.10">
    <property type="entry name" value="abc type-2 transporter like domain"/>
    <property type="match status" value="1"/>
</dbReference>
<feature type="transmembrane region" description="Helical" evidence="5">
    <location>
        <begin position="236"/>
        <end position="262"/>
    </location>
</feature>
<evidence type="ECO:0000256" key="2">
    <source>
        <dbReference type="ARBA" id="ARBA00022692"/>
    </source>
</evidence>
<keyword evidence="4 5" id="KW-0472">Membrane</keyword>
<feature type="transmembrane region" description="Helical" evidence="5">
    <location>
        <begin position="354"/>
        <end position="371"/>
    </location>
</feature>
<evidence type="ECO:0000256" key="3">
    <source>
        <dbReference type="ARBA" id="ARBA00022989"/>
    </source>
</evidence>
<feature type="domain" description="DUF3533" evidence="6">
    <location>
        <begin position="34"/>
        <end position="419"/>
    </location>
</feature>
<evidence type="ECO:0000256" key="1">
    <source>
        <dbReference type="ARBA" id="ARBA00004141"/>
    </source>
</evidence>